<evidence type="ECO:0000256" key="7">
    <source>
        <dbReference type="SAM" id="MobiDB-lite"/>
    </source>
</evidence>
<feature type="region of interest" description="Disordered" evidence="7">
    <location>
        <begin position="1"/>
        <end position="30"/>
    </location>
</feature>
<keyword evidence="10" id="KW-1185">Reference proteome</keyword>
<dbReference type="GO" id="GO:0060090">
    <property type="term" value="F:molecular adaptor activity"/>
    <property type="evidence" value="ECO:0007669"/>
    <property type="project" value="TreeGrafter"/>
</dbReference>
<feature type="compositionally biased region" description="Basic and acidic residues" evidence="7">
    <location>
        <begin position="482"/>
        <end position="501"/>
    </location>
</feature>
<keyword evidence="4 6" id="KW-0072">Autophagy</keyword>
<dbReference type="GO" id="GO:0000045">
    <property type="term" value="P:autophagosome assembly"/>
    <property type="evidence" value="ECO:0007669"/>
    <property type="project" value="TreeGrafter"/>
</dbReference>
<dbReference type="GO" id="GO:0000422">
    <property type="term" value="P:autophagy of mitochondrion"/>
    <property type="evidence" value="ECO:0007669"/>
    <property type="project" value="TreeGrafter"/>
</dbReference>
<comment type="function">
    <text evidence="6">Autophagy-specific protein that functions in response to autophagy-inducing signals as a scaffold to recruit other ATG proteins to organize preautophagosomal structure (PAS) formation. Modulates the timing and magnitude of the autophagy response, such as the size of the sequestering vesicles. Plays particularly a role in pexophagy and nucleophagy.</text>
</comment>
<protein>
    <recommendedName>
        <fullName evidence="2 6">Autophagy-related protein 17</fullName>
    </recommendedName>
</protein>
<dbReference type="PANTHER" id="PTHR28005">
    <property type="entry name" value="AUTOPHAGY-RELATED PROTEIN 17"/>
    <property type="match status" value="1"/>
</dbReference>
<reference evidence="9 10" key="1">
    <citation type="submission" date="2017-12" db="EMBL/GenBank/DDBJ databases">
        <title>Comparative genomics of Botrytis spp.</title>
        <authorList>
            <person name="Valero-Jimenez C.A."/>
            <person name="Tapia P."/>
            <person name="Veloso J."/>
            <person name="Silva-Moreno E."/>
            <person name="Staats M."/>
            <person name="Valdes J.H."/>
            <person name="Van Kan J.A.L."/>
        </authorList>
    </citation>
    <scope>NUCLEOTIDE SEQUENCE [LARGE SCALE GENOMIC DNA]</scope>
    <source>
        <strain evidence="9 10">MUCL11595</strain>
    </source>
</reference>
<dbReference type="InterPro" id="IPR045326">
    <property type="entry name" value="ATG17-like_dom"/>
</dbReference>
<comment type="similarity">
    <text evidence="1 6">Belongs to the ATG17 family.</text>
</comment>
<evidence type="ECO:0000256" key="6">
    <source>
        <dbReference type="RuleBase" id="RU368080"/>
    </source>
</evidence>
<keyword evidence="5" id="KW-0472">Membrane</keyword>
<accession>A0A4Z1I3Q3</accession>
<organism evidence="9 10">
    <name type="scientific">Botryotinia convoluta</name>
    <dbReference type="NCBI Taxonomy" id="54673"/>
    <lineage>
        <taxon>Eukaryota</taxon>
        <taxon>Fungi</taxon>
        <taxon>Dikarya</taxon>
        <taxon>Ascomycota</taxon>
        <taxon>Pezizomycotina</taxon>
        <taxon>Leotiomycetes</taxon>
        <taxon>Helotiales</taxon>
        <taxon>Sclerotiniaceae</taxon>
        <taxon>Botryotinia</taxon>
    </lineage>
</organism>
<name>A0A4Z1I3Q3_9HELO</name>
<dbReference type="GO" id="GO:0030295">
    <property type="term" value="F:protein kinase activator activity"/>
    <property type="evidence" value="ECO:0007669"/>
    <property type="project" value="TreeGrafter"/>
</dbReference>
<sequence length="501" mass="56372">MASSPNAPGSQSHTSISTVNPPPPAHTNQGLEIPLETLVSHLLASKRSLSSISTVWRANEIVTSAKNALEESAILQAKTRFLQSGINEQMKTLLKVRKTVEFVYNDGQEDFSNVLHNLDAADARLVSTMNMLRSTMVDAAFRPAGEEPRNLLDFVDEQGVEKMRDGLKELIDESKEAEAAFGTSILSFDSDIRSLKSGLKNGKGKPSSRSPIPNHLYTLEGHAQEMASLLSSLSSHFDLCLNAIRHTEGGYAAVRNAASNPPPGAEPVSVSGVMTNSHDDINEAPLTEHEREEMFSILEKDAAEVEDVVMELHDRQNEMEAKHDAILDYVSHLIEQFKHTVSVYKTLEGVYQRLPRYILAGHDFRARWEDTKVQINEQMNELEGMRLFYENYLSSYDGLILEVHRRTVAEEKARSIAKKAMEQINKIYDMDVKERNHFKFDVGDYLPVDLYPGINEAPPKWDFRLVEDEEEGGSSTPLLERSVAKESIKRDRERYRNSKEN</sequence>
<comment type="caution">
    <text evidence="9">The sequence shown here is derived from an EMBL/GenBank/DDBJ whole genome shotgun (WGS) entry which is preliminary data.</text>
</comment>
<dbReference type="AlphaFoldDB" id="A0A4Z1I3Q3"/>
<dbReference type="Pfam" id="PF04108">
    <property type="entry name" value="ATG17_like"/>
    <property type="match status" value="1"/>
</dbReference>
<proteinExistence type="inferred from homology"/>
<dbReference type="GO" id="GO:0034727">
    <property type="term" value="P:piecemeal microautophagy of the nucleus"/>
    <property type="evidence" value="ECO:0007669"/>
    <property type="project" value="TreeGrafter"/>
</dbReference>
<gene>
    <name evidence="9" type="ORF">BCON_0113g00220</name>
</gene>
<evidence type="ECO:0000256" key="4">
    <source>
        <dbReference type="ARBA" id="ARBA00023006"/>
    </source>
</evidence>
<evidence type="ECO:0000259" key="8">
    <source>
        <dbReference type="Pfam" id="PF04108"/>
    </source>
</evidence>
<feature type="region of interest" description="Disordered" evidence="7">
    <location>
        <begin position="466"/>
        <end position="501"/>
    </location>
</feature>
<evidence type="ECO:0000256" key="5">
    <source>
        <dbReference type="ARBA" id="ARBA00023136"/>
    </source>
</evidence>
<dbReference type="Proteomes" id="UP000297527">
    <property type="component" value="Unassembled WGS sequence"/>
</dbReference>
<feature type="domain" description="Autophagy protein ATG17-like" evidence="8">
    <location>
        <begin position="48"/>
        <end position="446"/>
    </location>
</feature>
<keyword evidence="3 6" id="KW-0963">Cytoplasm</keyword>
<feature type="compositionally biased region" description="Polar residues" evidence="7">
    <location>
        <begin position="1"/>
        <end position="19"/>
    </location>
</feature>
<dbReference type="PANTHER" id="PTHR28005:SF1">
    <property type="entry name" value="AUTOPHAGY-RELATED PROTEIN 17"/>
    <property type="match status" value="1"/>
</dbReference>
<dbReference type="GO" id="GO:1990316">
    <property type="term" value="C:Atg1/ULK1 kinase complex"/>
    <property type="evidence" value="ECO:0007669"/>
    <property type="project" value="TreeGrafter"/>
</dbReference>
<evidence type="ECO:0000313" key="10">
    <source>
        <dbReference type="Proteomes" id="UP000297527"/>
    </source>
</evidence>
<dbReference type="InterPro" id="IPR007240">
    <property type="entry name" value="Atg17"/>
</dbReference>
<evidence type="ECO:0000256" key="1">
    <source>
        <dbReference type="ARBA" id="ARBA00006259"/>
    </source>
</evidence>
<dbReference type="GO" id="GO:0034045">
    <property type="term" value="C:phagophore assembly site membrane"/>
    <property type="evidence" value="ECO:0007669"/>
    <property type="project" value="UniProtKB-SubCell"/>
</dbReference>
<dbReference type="EMBL" id="PQXN01000113">
    <property type="protein sequence ID" value="TGO54062.1"/>
    <property type="molecule type" value="Genomic_DNA"/>
</dbReference>
<evidence type="ECO:0000256" key="3">
    <source>
        <dbReference type="ARBA" id="ARBA00022490"/>
    </source>
</evidence>
<comment type="subcellular location">
    <subcellularLocation>
        <location evidence="6">Cytoplasm</location>
    </subcellularLocation>
    <subcellularLocation>
        <location evidence="6">Preautophagosomal structure membrane</location>
        <topology evidence="6">Peripheral membrane protein</topology>
    </subcellularLocation>
</comment>
<dbReference type="OrthoDB" id="1937984at2759"/>
<evidence type="ECO:0000313" key="9">
    <source>
        <dbReference type="EMBL" id="TGO54062.1"/>
    </source>
</evidence>
<evidence type="ECO:0000256" key="2">
    <source>
        <dbReference type="ARBA" id="ARBA00013806"/>
    </source>
</evidence>